<dbReference type="OrthoDB" id="5604578at2"/>
<evidence type="ECO:0008006" key="5">
    <source>
        <dbReference type="Google" id="ProtNLM"/>
    </source>
</evidence>
<reference evidence="2 4" key="2">
    <citation type="journal article" date="2017" name="Appl. Environ. Microbiol.">
        <title>Parallel evolution of two clades of a major Atlantic endemic Vibrio parahaemolyticus pathogen lineage by independent acquisition of related pathogenicity islands.</title>
        <authorList>
            <person name="Xu F."/>
            <person name="Gonzalez-Escalona N."/>
            <person name="Drees K.P."/>
            <person name="Sebra R.P."/>
            <person name="Cooper V.S."/>
            <person name="Jones S.H."/>
            <person name="Whistler C.A."/>
        </authorList>
    </citation>
    <scope>NUCLEOTIDE SEQUENCE [LARGE SCALE GENOMIC DNA]</scope>
    <source>
        <strain evidence="2 4">MAVP-3</strain>
    </source>
</reference>
<reference evidence="1 3" key="1">
    <citation type="submission" date="2015-07" db="EMBL/GenBank/DDBJ databases">
        <title>Foodborne Vibrio parahaemolyticus Isolates.</title>
        <authorList>
            <person name="Ronholm J."/>
            <person name="Petronella N."/>
            <person name="Kenwell R."/>
            <person name="Banerjee S."/>
        </authorList>
    </citation>
    <scope>NUCLEOTIDE SEQUENCE [LARGE SCALE GENOMIC DNA]</scope>
    <source>
        <strain evidence="1 3">HS-06-05</strain>
    </source>
</reference>
<evidence type="ECO:0000313" key="4">
    <source>
        <dbReference type="Proteomes" id="UP000214596"/>
    </source>
</evidence>
<accession>A0A0L8UGK5</accession>
<dbReference type="Proteomes" id="UP000037697">
    <property type="component" value="Unassembled WGS sequence"/>
</dbReference>
<sequence length="135" mass="15616">MIEKSNTNIDVSLWNAYSESFFHFEAEWHTSSYAVITAWNPYSNLRSKKENCISNQELEKQLKHANYVLVNVGDRSFEWCEESFAADISLEEAVRLAKVFQQNAIYYVIDGDLYLVACAAPSKKHWLGKINDRLV</sequence>
<dbReference type="Pfam" id="PF11697">
    <property type="entry name" value="DUF3293"/>
    <property type="match status" value="1"/>
</dbReference>
<dbReference type="InterPro" id="IPR021710">
    <property type="entry name" value="DUF3293"/>
</dbReference>
<evidence type="ECO:0000313" key="2">
    <source>
        <dbReference type="EMBL" id="OXE32965.1"/>
    </source>
</evidence>
<evidence type="ECO:0000313" key="3">
    <source>
        <dbReference type="Proteomes" id="UP000037697"/>
    </source>
</evidence>
<proteinExistence type="predicted"/>
<dbReference type="AlphaFoldDB" id="A0A0L8UGK5"/>
<dbReference type="EMBL" id="NIXT01000462">
    <property type="protein sequence ID" value="OXE32965.1"/>
    <property type="molecule type" value="Genomic_DNA"/>
</dbReference>
<name>A0A0L8UGK5_VIBPH</name>
<dbReference type="STRING" id="670.ACZ92_15640"/>
<dbReference type="EMBL" id="LIRS01000082">
    <property type="protein sequence ID" value="KOY30901.1"/>
    <property type="molecule type" value="Genomic_DNA"/>
</dbReference>
<comment type="caution">
    <text evidence="2">The sequence shown here is derived from an EMBL/GenBank/DDBJ whole genome shotgun (WGS) entry which is preliminary data.</text>
</comment>
<protein>
    <recommendedName>
        <fullName evidence="5">DUF3293 domain-containing protein</fullName>
    </recommendedName>
</protein>
<dbReference type="GeneID" id="1187959"/>
<dbReference type="Proteomes" id="UP000214596">
    <property type="component" value="Unassembled WGS sequence"/>
</dbReference>
<organism evidence="2 4">
    <name type="scientific">Vibrio parahaemolyticus</name>
    <dbReference type="NCBI Taxonomy" id="670"/>
    <lineage>
        <taxon>Bacteria</taxon>
        <taxon>Pseudomonadati</taxon>
        <taxon>Pseudomonadota</taxon>
        <taxon>Gammaproteobacteria</taxon>
        <taxon>Vibrionales</taxon>
        <taxon>Vibrionaceae</taxon>
        <taxon>Vibrio</taxon>
    </lineage>
</organism>
<gene>
    <name evidence="1" type="ORF">ACX05_14950</name>
    <name evidence="2" type="ORF">CA163_09990</name>
</gene>
<dbReference type="OMA" id="QNAIYWV"/>
<dbReference type="RefSeq" id="WP_011105673.1">
    <property type="nucleotide sequence ID" value="NZ_CANUHY010000003.1"/>
</dbReference>
<evidence type="ECO:0000313" key="1">
    <source>
        <dbReference type="EMBL" id="KOY30901.1"/>
    </source>
</evidence>